<proteinExistence type="predicted"/>
<accession>A0AAW0DK35</accession>
<comment type="caution">
    <text evidence="2">The sequence shown here is derived from an EMBL/GenBank/DDBJ whole genome shotgun (WGS) entry which is preliminary data.</text>
</comment>
<dbReference type="EMBL" id="JAWWNJ010000007">
    <property type="protein sequence ID" value="KAK7051804.1"/>
    <property type="molecule type" value="Genomic_DNA"/>
</dbReference>
<evidence type="ECO:0000313" key="3">
    <source>
        <dbReference type="Proteomes" id="UP001362999"/>
    </source>
</evidence>
<reference evidence="2 3" key="1">
    <citation type="journal article" date="2024" name="J Genomics">
        <title>Draft genome sequencing and assembly of Favolaschia claudopus CIRM-BRFM 2984 isolated from oak limbs.</title>
        <authorList>
            <person name="Navarro D."/>
            <person name="Drula E."/>
            <person name="Chaduli D."/>
            <person name="Cazenave R."/>
            <person name="Ahrendt S."/>
            <person name="Wang J."/>
            <person name="Lipzen A."/>
            <person name="Daum C."/>
            <person name="Barry K."/>
            <person name="Grigoriev I.V."/>
            <person name="Favel A."/>
            <person name="Rosso M.N."/>
            <person name="Martin F."/>
        </authorList>
    </citation>
    <scope>NUCLEOTIDE SEQUENCE [LARGE SCALE GENOMIC DNA]</scope>
    <source>
        <strain evidence="2 3">CIRM-BRFM 2984</strain>
    </source>
</reference>
<dbReference type="Proteomes" id="UP001362999">
    <property type="component" value="Unassembled WGS sequence"/>
</dbReference>
<sequence length="181" mass="19662">MADSSKVKKKEISDGSSHGVRTSRASAHSNFSSSASTARLDLLTDSSDERTDYVSQRNRRDGNKCQRLPRHRRLPPVIKTAPSALLQNVQFFRSQCPSPPGGTDSPPLRSTILGSFLGRGRPRNSSQSHIDVSNLNLHLAVPGRELSPSPPAQPNALTRNCGDVNTYPCSIKTLSLPRPPL</sequence>
<evidence type="ECO:0000256" key="1">
    <source>
        <dbReference type="SAM" id="MobiDB-lite"/>
    </source>
</evidence>
<gene>
    <name evidence="2" type="ORF">R3P38DRAFT_3255114</name>
</gene>
<evidence type="ECO:0000313" key="2">
    <source>
        <dbReference type="EMBL" id="KAK7051804.1"/>
    </source>
</evidence>
<feature type="compositionally biased region" description="Basic and acidic residues" evidence="1">
    <location>
        <begin position="47"/>
        <end position="64"/>
    </location>
</feature>
<name>A0AAW0DK35_9AGAR</name>
<keyword evidence="3" id="KW-1185">Reference proteome</keyword>
<feature type="region of interest" description="Disordered" evidence="1">
    <location>
        <begin position="1"/>
        <end position="76"/>
    </location>
</feature>
<organism evidence="2 3">
    <name type="scientific">Favolaschia claudopus</name>
    <dbReference type="NCBI Taxonomy" id="2862362"/>
    <lineage>
        <taxon>Eukaryota</taxon>
        <taxon>Fungi</taxon>
        <taxon>Dikarya</taxon>
        <taxon>Basidiomycota</taxon>
        <taxon>Agaricomycotina</taxon>
        <taxon>Agaricomycetes</taxon>
        <taxon>Agaricomycetidae</taxon>
        <taxon>Agaricales</taxon>
        <taxon>Marasmiineae</taxon>
        <taxon>Mycenaceae</taxon>
        <taxon>Favolaschia</taxon>
    </lineage>
</organism>
<dbReference type="AlphaFoldDB" id="A0AAW0DK35"/>
<feature type="compositionally biased region" description="Low complexity" evidence="1">
    <location>
        <begin position="23"/>
        <end position="38"/>
    </location>
</feature>
<protein>
    <submittedName>
        <fullName evidence="2">Uncharacterized protein</fullName>
    </submittedName>
</protein>